<gene>
    <name evidence="2" type="ORF">R3P38DRAFT_2848928</name>
</gene>
<protein>
    <submittedName>
        <fullName evidence="2">Uncharacterized protein</fullName>
    </submittedName>
</protein>
<evidence type="ECO:0000313" key="2">
    <source>
        <dbReference type="EMBL" id="KAK7055768.1"/>
    </source>
</evidence>
<dbReference type="EMBL" id="JAWWNJ010000005">
    <property type="protein sequence ID" value="KAK7055768.1"/>
    <property type="molecule type" value="Genomic_DNA"/>
</dbReference>
<reference evidence="2 3" key="1">
    <citation type="journal article" date="2024" name="J Genomics">
        <title>Draft genome sequencing and assembly of Favolaschia claudopus CIRM-BRFM 2984 isolated from oak limbs.</title>
        <authorList>
            <person name="Navarro D."/>
            <person name="Drula E."/>
            <person name="Chaduli D."/>
            <person name="Cazenave R."/>
            <person name="Ahrendt S."/>
            <person name="Wang J."/>
            <person name="Lipzen A."/>
            <person name="Daum C."/>
            <person name="Barry K."/>
            <person name="Grigoriev I.V."/>
            <person name="Favel A."/>
            <person name="Rosso M.N."/>
            <person name="Martin F."/>
        </authorList>
    </citation>
    <scope>NUCLEOTIDE SEQUENCE [LARGE SCALE GENOMIC DNA]</scope>
    <source>
        <strain evidence="2 3">CIRM-BRFM 2984</strain>
    </source>
</reference>
<evidence type="ECO:0000313" key="3">
    <source>
        <dbReference type="Proteomes" id="UP001362999"/>
    </source>
</evidence>
<name>A0AAW0DVT0_9AGAR</name>
<dbReference type="Proteomes" id="UP001362999">
    <property type="component" value="Unassembled WGS sequence"/>
</dbReference>
<organism evidence="2 3">
    <name type="scientific">Favolaschia claudopus</name>
    <dbReference type="NCBI Taxonomy" id="2862362"/>
    <lineage>
        <taxon>Eukaryota</taxon>
        <taxon>Fungi</taxon>
        <taxon>Dikarya</taxon>
        <taxon>Basidiomycota</taxon>
        <taxon>Agaricomycotina</taxon>
        <taxon>Agaricomycetes</taxon>
        <taxon>Agaricomycetidae</taxon>
        <taxon>Agaricales</taxon>
        <taxon>Marasmiineae</taxon>
        <taxon>Mycenaceae</taxon>
        <taxon>Favolaschia</taxon>
    </lineage>
</organism>
<sequence>MPFTSTTVPSFQSYLSACSAAPILGKINEVEERRVSAWGEKVYVGKPNLWMTAEADENQPPQSPSRVDECQYHLPSFILDSDDFDIPIHALLANDNDDETEHKYPSYSSPARCRHSAAFSARPLHSFQPRVNSQDRIYTGSSYTAVPPFLSYDHFPYLFSSVKDEEKDAGSNQCAFNYPLSQCRSTYTSPSPSPPPTHQRESSSQSSPPPTSTRSVATHTPVFHPPTPEELAEHLEQSTNERRLRALIAEMSREQRIRDAAQGRVLLPPSPLLMPLIMSPPETEDISVPASPERANTPFRFIPSLPERFPSLFGLGGIDDLLYASSETESDFDGADFELAEVLSD</sequence>
<comment type="caution">
    <text evidence="2">The sequence shown here is derived from an EMBL/GenBank/DDBJ whole genome shotgun (WGS) entry which is preliminary data.</text>
</comment>
<proteinExistence type="predicted"/>
<evidence type="ECO:0000256" key="1">
    <source>
        <dbReference type="SAM" id="MobiDB-lite"/>
    </source>
</evidence>
<keyword evidence="3" id="KW-1185">Reference proteome</keyword>
<feature type="region of interest" description="Disordered" evidence="1">
    <location>
        <begin position="185"/>
        <end position="227"/>
    </location>
</feature>
<accession>A0AAW0DVT0</accession>
<dbReference type="AlphaFoldDB" id="A0AAW0DVT0"/>